<dbReference type="AlphaFoldDB" id="A0A939CHW9"/>
<dbReference type="EMBL" id="JAFHBD010000063">
    <property type="protein sequence ID" value="MBN2954457.1"/>
    <property type="molecule type" value="Genomic_DNA"/>
</dbReference>
<accession>A0A939CHW9</accession>
<name>A0A939CHW9_9FIRM</name>
<organism evidence="1 2">
    <name type="scientific">Fusicatenibacter saccharivorans</name>
    <dbReference type="NCBI Taxonomy" id="1150298"/>
    <lineage>
        <taxon>Bacteria</taxon>
        <taxon>Bacillati</taxon>
        <taxon>Bacillota</taxon>
        <taxon>Clostridia</taxon>
        <taxon>Lachnospirales</taxon>
        <taxon>Lachnospiraceae</taxon>
        <taxon>Fusicatenibacter</taxon>
    </lineage>
</organism>
<evidence type="ECO:0008006" key="3">
    <source>
        <dbReference type="Google" id="ProtNLM"/>
    </source>
</evidence>
<dbReference type="InterPro" id="IPR016024">
    <property type="entry name" value="ARM-type_fold"/>
</dbReference>
<dbReference type="SUPFAM" id="SSF48371">
    <property type="entry name" value="ARM repeat"/>
    <property type="match status" value="1"/>
</dbReference>
<reference evidence="1" key="1">
    <citation type="submission" date="2021-02" db="EMBL/GenBank/DDBJ databases">
        <title>Metagenome-assembled genomes from human diarrheal sample B26.</title>
        <authorList>
            <person name="Ateba T.P."/>
            <person name="Alayande K.A."/>
            <person name="Mwanza M."/>
        </authorList>
    </citation>
    <scope>NUCLEOTIDE SEQUENCE</scope>
    <source>
        <strain evidence="1">06WH</strain>
    </source>
</reference>
<evidence type="ECO:0000313" key="2">
    <source>
        <dbReference type="Proteomes" id="UP000737612"/>
    </source>
</evidence>
<proteinExistence type="predicted"/>
<gene>
    <name evidence="1" type="ORF">JTJ23_12910</name>
</gene>
<comment type="caution">
    <text evidence="1">The sequence shown here is derived from an EMBL/GenBank/DDBJ whole genome shotgun (WGS) entry which is preliminary data.</text>
</comment>
<sequence length="674" mass="69827">MGTTLAQAYVQVIPTTKGIKGMLGKELGNEGDSGGKTTGMKFTGAFKKAIVAAGIGTALAKTISEGAKLEQSIGGVETLFGKKDAETVKRNAQNAYKTLQISANDYMEQATSFSAALLQSLNGDTKKAAAAADVAITDMSDNANKMGTSIIDIQNAYQGFAKQNYTMLDNLKLGYGGTKSEMERLLSDASKLSGQKYDISNLSDVYSAIHVIQKEMKLTGTSAEEAKTTLSGSFNAMKAAASNFMGNIALGQNVGASMKGLVTTTTTWLFGNLIPAVGNVFKALPSAIGTFISQGVPMLISSMQGLLSSMANSMKGSGGIIENAFKGMLDLSGTIRASAPKLIHSGMQMLVNLAKGIAQAMPTIIATAPKIISNIANVINDNVPMVLATAAKIIWTLAKGLVQAIPTLIANIPAILSAIWDVWSAFGWANLGKGAIKKIGSGLKSFGQTLRLEGMYAMDALKAGIVKGGSAIRGAVKGAFSKVGKFITSPFKSAASGVKSIVARIKSSVNFNSLVGSVKATFGRVKTAILSPIKAASGTLKGIIGKIKGMFPFNLGRILNLKIPHISVSGGKAPYGIGGKGSLPSFGVNWYAKGGIVDGATLIGAGEAGPEGIVPLTPFWDRLDSTLAAMQNMKGSSGGNVTLVINLDGQTIAQSTVRYINNQTLMFGTSPLNV</sequence>
<evidence type="ECO:0000313" key="1">
    <source>
        <dbReference type="EMBL" id="MBN2954457.1"/>
    </source>
</evidence>
<protein>
    <recommendedName>
        <fullName evidence="3">Phage-related protein</fullName>
    </recommendedName>
</protein>
<dbReference type="Proteomes" id="UP000737612">
    <property type="component" value="Unassembled WGS sequence"/>
</dbReference>